<proteinExistence type="predicted"/>
<evidence type="ECO:0000313" key="2">
    <source>
        <dbReference type="EMBL" id="JAH88999.1"/>
    </source>
</evidence>
<dbReference type="EMBL" id="GBXM01019578">
    <property type="protein sequence ID" value="JAH88999.1"/>
    <property type="molecule type" value="Transcribed_RNA"/>
</dbReference>
<name>A0A0E9WF36_ANGAN</name>
<evidence type="ECO:0000256" key="1">
    <source>
        <dbReference type="SAM" id="MobiDB-lite"/>
    </source>
</evidence>
<reference evidence="2" key="2">
    <citation type="journal article" date="2015" name="Fish Shellfish Immunol.">
        <title>Early steps in the European eel (Anguilla anguilla)-Vibrio vulnificus interaction in the gills: Role of the RtxA13 toxin.</title>
        <authorList>
            <person name="Callol A."/>
            <person name="Pajuelo D."/>
            <person name="Ebbesson L."/>
            <person name="Teles M."/>
            <person name="MacKenzie S."/>
            <person name="Amaro C."/>
        </authorList>
    </citation>
    <scope>NUCLEOTIDE SEQUENCE</scope>
</reference>
<feature type="region of interest" description="Disordered" evidence="1">
    <location>
        <begin position="34"/>
        <end position="53"/>
    </location>
</feature>
<sequence>MLYCRIPSQMLSKASVRRVSEVLYLILRLRFPVSSTSPSSRTSLDRPLLSSAV</sequence>
<dbReference type="AlphaFoldDB" id="A0A0E9WF36"/>
<reference evidence="2" key="1">
    <citation type="submission" date="2014-11" db="EMBL/GenBank/DDBJ databases">
        <authorList>
            <person name="Amaro Gonzalez C."/>
        </authorList>
    </citation>
    <scope>NUCLEOTIDE SEQUENCE</scope>
</reference>
<protein>
    <submittedName>
        <fullName evidence="2">Uncharacterized protein</fullName>
    </submittedName>
</protein>
<organism evidence="2">
    <name type="scientific">Anguilla anguilla</name>
    <name type="common">European freshwater eel</name>
    <name type="synonym">Muraena anguilla</name>
    <dbReference type="NCBI Taxonomy" id="7936"/>
    <lineage>
        <taxon>Eukaryota</taxon>
        <taxon>Metazoa</taxon>
        <taxon>Chordata</taxon>
        <taxon>Craniata</taxon>
        <taxon>Vertebrata</taxon>
        <taxon>Euteleostomi</taxon>
        <taxon>Actinopterygii</taxon>
        <taxon>Neopterygii</taxon>
        <taxon>Teleostei</taxon>
        <taxon>Anguilliformes</taxon>
        <taxon>Anguillidae</taxon>
        <taxon>Anguilla</taxon>
    </lineage>
</organism>
<accession>A0A0E9WF36</accession>